<dbReference type="GO" id="GO:0006355">
    <property type="term" value="P:regulation of DNA-templated transcription"/>
    <property type="evidence" value="ECO:0007669"/>
    <property type="project" value="InterPro"/>
</dbReference>
<feature type="domain" description="HTH luxR-type" evidence="4">
    <location>
        <begin position="150"/>
        <end position="215"/>
    </location>
</feature>
<dbReference type="PROSITE" id="PS50110">
    <property type="entry name" value="RESPONSE_REGULATORY"/>
    <property type="match status" value="1"/>
</dbReference>
<keyword evidence="1 3" id="KW-0597">Phosphoprotein</keyword>
<dbReference type="GO" id="GO:0000160">
    <property type="term" value="P:phosphorelay signal transduction system"/>
    <property type="evidence" value="ECO:0007669"/>
    <property type="project" value="InterPro"/>
</dbReference>
<dbReference type="Proteomes" id="UP000198984">
    <property type="component" value="Unassembled WGS sequence"/>
</dbReference>
<evidence type="ECO:0000259" key="5">
    <source>
        <dbReference type="PROSITE" id="PS50110"/>
    </source>
</evidence>
<keyword evidence="7" id="KW-1185">Reference proteome</keyword>
<protein>
    <submittedName>
        <fullName evidence="6">Two component transcriptional regulator, LuxR family</fullName>
    </submittedName>
</protein>
<dbReference type="CDD" id="cd06170">
    <property type="entry name" value="LuxR_C_like"/>
    <property type="match status" value="1"/>
</dbReference>
<dbReference type="SMART" id="SM00421">
    <property type="entry name" value="HTH_LUXR"/>
    <property type="match status" value="1"/>
</dbReference>
<evidence type="ECO:0000259" key="4">
    <source>
        <dbReference type="PROSITE" id="PS50043"/>
    </source>
</evidence>
<dbReference type="InterPro" id="IPR000792">
    <property type="entry name" value="Tscrpt_reg_LuxR_C"/>
</dbReference>
<evidence type="ECO:0000256" key="1">
    <source>
        <dbReference type="ARBA" id="ARBA00022553"/>
    </source>
</evidence>
<dbReference type="SUPFAM" id="SSF46894">
    <property type="entry name" value="C-terminal effector domain of the bipartite response regulators"/>
    <property type="match status" value="1"/>
</dbReference>
<evidence type="ECO:0000313" key="6">
    <source>
        <dbReference type="EMBL" id="SEM64376.1"/>
    </source>
</evidence>
<dbReference type="InterPro" id="IPR001789">
    <property type="entry name" value="Sig_transdc_resp-reg_receiver"/>
</dbReference>
<sequence length="219" mass="25042">MPDYRYIAIVDDHTMFRKGLCALIDLFPRYRVLFDAANGKDFINRLHPGQLPDIVLLDIKMPEMDGFETARWINAHYPDMKILALSTMDADTVIIKMIRSGAKGYVLKDADPKELNLAFDEVLAKGYFYNDQLSRKILQSISGLTDEKNMLGTLVKLTDRELQFLKLACSEKSYQQIAGEMFLSERTVDGYRESLFKKLGVNTRVGLVIYAIKNNMVQL</sequence>
<accession>A0A1H8A1J9</accession>
<evidence type="ECO:0000313" key="7">
    <source>
        <dbReference type="Proteomes" id="UP000198984"/>
    </source>
</evidence>
<dbReference type="AlphaFoldDB" id="A0A1H8A1J9"/>
<dbReference type="EMBL" id="FOBB01000005">
    <property type="protein sequence ID" value="SEM64376.1"/>
    <property type="molecule type" value="Genomic_DNA"/>
</dbReference>
<dbReference type="PANTHER" id="PTHR43214">
    <property type="entry name" value="TWO-COMPONENT RESPONSE REGULATOR"/>
    <property type="match status" value="1"/>
</dbReference>
<dbReference type="InterPro" id="IPR058245">
    <property type="entry name" value="NreC/VraR/RcsB-like_REC"/>
</dbReference>
<organism evidence="6 7">
    <name type="scientific">Chitinophaga rupis</name>
    <dbReference type="NCBI Taxonomy" id="573321"/>
    <lineage>
        <taxon>Bacteria</taxon>
        <taxon>Pseudomonadati</taxon>
        <taxon>Bacteroidota</taxon>
        <taxon>Chitinophagia</taxon>
        <taxon>Chitinophagales</taxon>
        <taxon>Chitinophagaceae</taxon>
        <taxon>Chitinophaga</taxon>
    </lineage>
</organism>
<dbReference type="PROSITE" id="PS50043">
    <property type="entry name" value="HTH_LUXR_2"/>
    <property type="match status" value="1"/>
</dbReference>
<dbReference type="Gene3D" id="3.40.50.2300">
    <property type="match status" value="1"/>
</dbReference>
<dbReference type="OrthoDB" id="9797341at2"/>
<dbReference type="InterPro" id="IPR016032">
    <property type="entry name" value="Sig_transdc_resp-reg_C-effctor"/>
</dbReference>
<dbReference type="InterPro" id="IPR011006">
    <property type="entry name" value="CheY-like_superfamily"/>
</dbReference>
<evidence type="ECO:0000256" key="2">
    <source>
        <dbReference type="ARBA" id="ARBA00023125"/>
    </source>
</evidence>
<evidence type="ECO:0000256" key="3">
    <source>
        <dbReference type="PROSITE-ProRule" id="PRU00169"/>
    </source>
</evidence>
<dbReference type="Pfam" id="PF00072">
    <property type="entry name" value="Response_reg"/>
    <property type="match status" value="1"/>
</dbReference>
<dbReference type="STRING" id="573321.SAMN04488505_105278"/>
<dbReference type="SUPFAM" id="SSF52172">
    <property type="entry name" value="CheY-like"/>
    <property type="match status" value="1"/>
</dbReference>
<dbReference type="CDD" id="cd17535">
    <property type="entry name" value="REC_NarL-like"/>
    <property type="match status" value="1"/>
</dbReference>
<dbReference type="PRINTS" id="PR00038">
    <property type="entry name" value="HTHLUXR"/>
</dbReference>
<dbReference type="Pfam" id="PF00196">
    <property type="entry name" value="GerE"/>
    <property type="match status" value="1"/>
</dbReference>
<dbReference type="InterPro" id="IPR039420">
    <property type="entry name" value="WalR-like"/>
</dbReference>
<dbReference type="RefSeq" id="WP_089916737.1">
    <property type="nucleotide sequence ID" value="NZ_FOBB01000005.1"/>
</dbReference>
<gene>
    <name evidence="6" type="ORF">SAMN04488505_105278</name>
</gene>
<feature type="modified residue" description="4-aspartylphosphate" evidence="3">
    <location>
        <position position="58"/>
    </location>
</feature>
<dbReference type="SMART" id="SM00448">
    <property type="entry name" value="REC"/>
    <property type="match status" value="1"/>
</dbReference>
<dbReference type="PANTHER" id="PTHR43214:SF43">
    <property type="entry name" value="TWO-COMPONENT RESPONSE REGULATOR"/>
    <property type="match status" value="1"/>
</dbReference>
<reference evidence="6 7" key="1">
    <citation type="submission" date="2016-10" db="EMBL/GenBank/DDBJ databases">
        <authorList>
            <person name="de Groot N.N."/>
        </authorList>
    </citation>
    <scope>NUCLEOTIDE SEQUENCE [LARGE SCALE GENOMIC DNA]</scope>
    <source>
        <strain evidence="6 7">DSM 21039</strain>
    </source>
</reference>
<feature type="domain" description="Response regulatory" evidence="5">
    <location>
        <begin position="6"/>
        <end position="123"/>
    </location>
</feature>
<name>A0A1H8A1J9_9BACT</name>
<keyword evidence="2" id="KW-0238">DNA-binding</keyword>
<dbReference type="GO" id="GO:0003677">
    <property type="term" value="F:DNA binding"/>
    <property type="evidence" value="ECO:0007669"/>
    <property type="project" value="UniProtKB-KW"/>
</dbReference>
<proteinExistence type="predicted"/>